<evidence type="ECO:0000256" key="4">
    <source>
        <dbReference type="ARBA" id="ARBA00023172"/>
    </source>
</evidence>
<evidence type="ECO:0000256" key="5">
    <source>
        <dbReference type="ARBA" id="ARBA00023204"/>
    </source>
</evidence>
<dbReference type="InterPro" id="IPR003717">
    <property type="entry name" value="RecO"/>
</dbReference>
<evidence type="ECO:0000313" key="9">
    <source>
        <dbReference type="EMBL" id="HGF35103.1"/>
    </source>
</evidence>
<proteinExistence type="inferred from homology"/>
<organism evidence="9">
    <name type="scientific">Desulfobacca acetoxidans</name>
    <dbReference type="NCBI Taxonomy" id="60893"/>
    <lineage>
        <taxon>Bacteria</taxon>
        <taxon>Pseudomonadati</taxon>
        <taxon>Thermodesulfobacteriota</taxon>
        <taxon>Desulfobaccia</taxon>
        <taxon>Desulfobaccales</taxon>
        <taxon>Desulfobaccaceae</taxon>
        <taxon>Desulfobacca</taxon>
    </lineage>
</organism>
<dbReference type="Pfam" id="PF02565">
    <property type="entry name" value="RecO_C"/>
    <property type="match status" value="1"/>
</dbReference>
<evidence type="ECO:0000256" key="6">
    <source>
        <dbReference type="ARBA" id="ARBA00033409"/>
    </source>
</evidence>
<keyword evidence="5 7" id="KW-0234">DNA repair</keyword>
<dbReference type="GO" id="GO:0006302">
    <property type="term" value="P:double-strand break repair"/>
    <property type="evidence" value="ECO:0007669"/>
    <property type="project" value="TreeGrafter"/>
</dbReference>
<evidence type="ECO:0000259" key="8">
    <source>
        <dbReference type="Pfam" id="PF11967"/>
    </source>
</evidence>
<dbReference type="Gene3D" id="2.40.50.140">
    <property type="entry name" value="Nucleic acid-binding proteins"/>
    <property type="match status" value="1"/>
</dbReference>
<feature type="domain" description="DNA replication/recombination mediator RecO N-terminal" evidence="8">
    <location>
        <begin position="1"/>
        <end position="81"/>
    </location>
</feature>
<dbReference type="EMBL" id="DTMF01000293">
    <property type="protein sequence ID" value="HGF35103.1"/>
    <property type="molecule type" value="Genomic_DNA"/>
</dbReference>
<evidence type="ECO:0000256" key="2">
    <source>
        <dbReference type="ARBA" id="ARBA00021310"/>
    </source>
</evidence>
<comment type="function">
    <text evidence="7">Involved in DNA repair and RecF pathway recombination.</text>
</comment>
<keyword evidence="4 7" id="KW-0233">DNA recombination</keyword>
<dbReference type="GO" id="GO:0006310">
    <property type="term" value="P:DNA recombination"/>
    <property type="evidence" value="ECO:0007669"/>
    <property type="project" value="UniProtKB-UniRule"/>
</dbReference>
<evidence type="ECO:0000256" key="7">
    <source>
        <dbReference type="HAMAP-Rule" id="MF_00201"/>
    </source>
</evidence>
<dbReference type="Pfam" id="PF11967">
    <property type="entry name" value="RecO_N"/>
    <property type="match status" value="1"/>
</dbReference>
<protein>
    <recommendedName>
        <fullName evidence="2 7">DNA repair protein RecO</fullName>
    </recommendedName>
    <alternativeName>
        <fullName evidence="6 7">Recombination protein O</fullName>
    </alternativeName>
</protein>
<accession>A0A7C3V037</accession>
<evidence type="ECO:0000256" key="3">
    <source>
        <dbReference type="ARBA" id="ARBA00022763"/>
    </source>
</evidence>
<dbReference type="GO" id="GO:0043590">
    <property type="term" value="C:bacterial nucleoid"/>
    <property type="evidence" value="ECO:0007669"/>
    <property type="project" value="TreeGrafter"/>
</dbReference>
<dbReference type="InterPro" id="IPR042242">
    <property type="entry name" value="RecO_C"/>
</dbReference>
<comment type="caution">
    <text evidence="9">The sequence shown here is derived from an EMBL/GenBank/DDBJ whole genome shotgun (WGS) entry which is preliminary data.</text>
</comment>
<dbReference type="SUPFAM" id="SSF57863">
    <property type="entry name" value="ArfGap/RecO-like zinc finger"/>
    <property type="match status" value="1"/>
</dbReference>
<sequence length="262" mass="28543">MPSQRTPAIIISVKDYGEADRLVTFLTPRRGRLTGIAKHARQSKKRFANCLEPLSRVTLFLSARPRGDLEFLEKGESVRSFPALRRDLARLGAAALLAELASEMASPPEATACIFTALETALTLLDKGAPPASLLPGFLLHLLRLGGYGLSLHYCLACGQEPQPPVAVSLPRGGVLCGACARGVTGPLVSLNPGAWKLLRLAQNLPPEKLGRLRFPPAQRVQSLRLVHAFIRHHLGRDLKAWSFWDKVACPPERETSSKAVR</sequence>
<dbReference type="AlphaFoldDB" id="A0A7C3V037"/>
<dbReference type="InterPro" id="IPR037278">
    <property type="entry name" value="ARFGAP/RecO"/>
</dbReference>
<dbReference type="InterPro" id="IPR012340">
    <property type="entry name" value="NA-bd_OB-fold"/>
</dbReference>
<gene>
    <name evidence="7 9" type="primary">recO</name>
    <name evidence="9" type="ORF">ENW96_12120</name>
</gene>
<comment type="similarity">
    <text evidence="1 7">Belongs to the RecO family.</text>
</comment>
<dbReference type="Gene3D" id="1.20.1440.120">
    <property type="entry name" value="Recombination protein O, C-terminal domain"/>
    <property type="match status" value="1"/>
</dbReference>
<dbReference type="PANTHER" id="PTHR33991:SF1">
    <property type="entry name" value="DNA REPAIR PROTEIN RECO"/>
    <property type="match status" value="1"/>
</dbReference>
<keyword evidence="3 7" id="KW-0227">DNA damage</keyword>
<dbReference type="InterPro" id="IPR022572">
    <property type="entry name" value="DNA_rep/recomb_RecO_N"/>
</dbReference>
<dbReference type="NCBIfam" id="TIGR00613">
    <property type="entry name" value="reco"/>
    <property type="match status" value="1"/>
</dbReference>
<reference evidence="9" key="1">
    <citation type="journal article" date="2020" name="mSystems">
        <title>Genome- and Community-Level Interaction Insights into Carbon Utilization and Element Cycling Functions of Hydrothermarchaeota in Hydrothermal Sediment.</title>
        <authorList>
            <person name="Zhou Z."/>
            <person name="Liu Y."/>
            <person name="Xu W."/>
            <person name="Pan J."/>
            <person name="Luo Z.H."/>
            <person name="Li M."/>
        </authorList>
    </citation>
    <scope>NUCLEOTIDE SEQUENCE [LARGE SCALE GENOMIC DNA]</scope>
    <source>
        <strain evidence="9">SpSt-897</strain>
    </source>
</reference>
<name>A0A7C3V037_9BACT</name>
<evidence type="ECO:0000256" key="1">
    <source>
        <dbReference type="ARBA" id="ARBA00007452"/>
    </source>
</evidence>
<dbReference type="PANTHER" id="PTHR33991">
    <property type="entry name" value="DNA REPAIR PROTEIN RECO"/>
    <property type="match status" value="1"/>
</dbReference>
<dbReference type="HAMAP" id="MF_00201">
    <property type="entry name" value="RecO"/>
    <property type="match status" value="1"/>
</dbReference>
<dbReference type="SUPFAM" id="SSF50249">
    <property type="entry name" value="Nucleic acid-binding proteins"/>
    <property type="match status" value="1"/>
</dbReference>